<feature type="compositionally biased region" description="Acidic residues" evidence="1">
    <location>
        <begin position="26"/>
        <end position="35"/>
    </location>
</feature>
<gene>
    <name evidence="2" type="ORF">Tco_0677884</name>
</gene>
<evidence type="ECO:0000313" key="3">
    <source>
        <dbReference type="Proteomes" id="UP001151760"/>
    </source>
</evidence>
<reference evidence="2" key="2">
    <citation type="submission" date="2022-01" db="EMBL/GenBank/DDBJ databases">
        <authorList>
            <person name="Yamashiro T."/>
            <person name="Shiraishi A."/>
            <person name="Satake H."/>
            <person name="Nakayama K."/>
        </authorList>
    </citation>
    <scope>NUCLEOTIDE SEQUENCE</scope>
</reference>
<accession>A0ABQ4XE70</accession>
<dbReference type="PANTHER" id="PTHR15239:SF6">
    <property type="entry name" value="RIBOSOME QUALITY CONTROL COMPLEX SUBUNIT NEMF"/>
    <property type="match status" value="1"/>
</dbReference>
<evidence type="ECO:0000256" key="1">
    <source>
        <dbReference type="SAM" id="MobiDB-lite"/>
    </source>
</evidence>
<keyword evidence="3" id="KW-1185">Reference proteome</keyword>
<dbReference type="EMBL" id="BQNB010009421">
    <property type="protein sequence ID" value="GJS63320.1"/>
    <property type="molecule type" value="Genomic_DNA"/>
</dbReference>
<feature type="region of interest" description="Disordered" evidence="1">
    <location>
        <begin position="16"/>
        <end position="37"/>
    </location>
</feature>
<name>A0ABQ4XE70_9ASTR</name>
<evidence type="ECO:0000313" key="2">
    <source>
        <dbReference type="EMBL" id="GJS63320.1"/>
    </source>
</evidence>
<dbReference type="PANTHER" id="PTHR15239">
    <property type="entry name" value="NUCLEAR EXPORT MEDIATOR FACTOR NEMF"/>
    <property type="match status" value="1"/>
</dbReference>
<organism evidence="2 3">
    <name type="scientific">Tanacetum coccineum</name>
    <dbReference type="NCBI Taxonomy" id="301880"/>
    <lineage>
        <taxon>Eukaryota</taxon>
        <taxon>Viridiplantae</taxon>
        <taxon>Streptophyta</taxon>
        <taxon>Embryophyta</taxon>
        <taxon>Tracheophyta</taxon>
        <taxon>Spermatophyta</taxon>
        <taxon>Magnoliopsida</taxon>
        <taxon>eudicotyledons</taxon>
        <taxon>Gunneridae</taxon>
        <taxon>Pentapetalae</taxon>
        <taxon>asterids</taxon>
        <taxon>campanulids</taxon>
        <taxon>Asterales</taxon>
        <taxon>Asteraceae</taxon>
        <taxon>Asteroideae</taxon>
        <taxon>Anthemideae</taxon>
        <taxon>Anthemidinae</taxon>
        <taxon>Tanacetum</taxon>
    </lineage>
</organism>
<feature type="compositionally biased region" description="Basic and acidic residues" evidence="1">
    <location>
        <begin position="137"/>
        <end position="152"/>
    </location>
</feature>
<proteinExistence type="predicted"/>
<comment type="caution">
    <text evidence="2">The sequence shown here is derived from an EMBL/GenBank/DDBJ whole genome shotgun (WGS) entry which is preliminary data.</text>
</comment>
<reference evidence="2" key="1">
    <citation type="journal article" date="2022" name="Int. J. Mol. Sci.">
        <title>Draft Genome of Tanacetum Coccineum: Genomic Comparison of Closely Related Tanacetum-Family Plants.</title>
        <authorList>
            <person name="Yamashiro T."/>
            <person name="Shiraishi A."/>
            <person name="Nakayama K."/>
            <person name="Satake H."/>
        </authorList>
    </citation>
    <scope>NUCLEOTIDE SEQUENCE</scope>
</reference>
<feature type="region of interest" description="Disordered" evidence="1">
    <location>
        <begin position="117"/>
        <end position="152"/>
    </location>
</feature>
<sequence>MVVLTSGRAILVDEAGNPLKKVESPGDYDSEDEGASVDNDMACSMASERVGFGTQSLIEQWRDSYGNGDYDEDPYDDDMYEGQDLPQELQVICDNLDIRVVVDIVLSAHANARRWYEQKNQDSKQEKTATAHAKAFKAAEKKTHNSSLREDETEHSTVVDIMFLVEPPEFVKERVREAKRAKRELEDVAMGIWIAGTSRDALSMAEASRR</sequence>
<dbReference type="InterPro" id="IPR051608">
    <property type="entry name" value="RQC_Subunit_NEMF"/>
</dbReference>
<dbReference type="Proteomes" id="UP001151760">
    <property type="component" value="Unassembled WGS sequence"/>
</dbReference>
<protein>
    <submittedName>
        <fullName evidence="2">Uncharacterized protein</fullName>
    </submittedName>
</protein>
<feature type="compositionally biased region" description="Basic and acidic residues" evidence="1">
    <location>
        <begin position="117"/>
        <end position="129"/>
    </location>
</feature>